<dbReference type="AlphaFoldDB" id="A0A1H9H7T4"/>
<dbReference type="Pfam" id="PF05598">
    <property type="entry name" value="DUF772"/>
    <property type="match status" value="1"/>
</dbReference>
<keyword evidence="3" id="KW-1185">Reference proteome</keyword>
<dbReference type="Proteomes" id="UP000198749">
    <property type="component" value="Unassembled WGS sequence"/>
</dbReference>
<evidence type="ECO:0000259" key="1">
    <source>
        <dbReference type="Pfam" id="PF05598"/>
    </source>
</evidence>
<evidence type="ECO:0000313" key="2">
    <source>
        <dbReference type="EMBL" id="SEQ58385.1"/>
    </source>
</evidence>
<dbReference type="PANTHER" id="PTHR35604">
    <property type="entry name" value="TRANSPOSASE INSH FOR INSERTION SEQUENCE ELEMENT IS5A-RELATED"/>
    <property type="match status" value="1"/>
</dbReference>
<reference evidence="3" key="1">
    <citation type="submission" date="2016-10" db="EMBL/GenBank/DDBJ databases">
        <authorList>
            <person name="Varghese N."/>
            <person name="Submissions S."/>
        </authorList>
    </citation>
    <scope>NUCLEOTIDE SEQUENCE [LARGE SCALE GENOMIC DNA]</scope>
    <source>
        <strain evidence="3">DSM 18887</strain>
    </source>
</reference>
<dbReference type="STRING" id="355243.SAMN03080615_01990"/>
<proteinExistence type="predicted"/>
<accession>A0A1H9H7T4</accession>
<feature type="domain" description="Transposase InsH N-terminal" evidence="1">
    <location>
        <begin position="50"/>
        <end position="94"/>
    </location>
</feature>
<protein>
    <recommendedName>
        <fullName evidence="1">Transposase InsH N-terminal domain-containing protein</fullName>
    </recommendedName>
</protein>
<name>A0A1H9H7T4_9GAMM</name>
<organism evidence="2 3">
    <name type="scientific">Amphritea atlantica</name>
    <dbReference type="NCBI Taxonomy" id="355243"/>
    <lineage>
        <taxon>Bacteria</taxon>
        <taxon>Pseudomonadati</taxon>
        <taxon>Pseudomonadota</taxon>
        <taxon>Gammaproteobacteria</taxon>
        <taxon>Oceanospirillales</taxon>
        <taxon>Oceanospirillaceae</taxon>
        <taxon>Amphritea</taxon>
    </lineage>
</organism>
<dbReference type="EMBL" id="FOGB01000005">
    <property type="protein sequence ID" value="SEQ58385.1"/>
    <property type="molecule type" value="Genomic_DNA"/>
</dbReference>
<gene>
    <name evidence="2" type="ORF">SAMN03080615_01990</name>
</gene>
<dbReference type="PANTHER" id="PTHR35604:SF2">
    <property type="entry name" value="TRANSPOSASE INSH FOR INSERTION SEQUENCE ELEMENT IS5A-RELATED"/>
    <property type="match status" value="1"/>
</dbReference>
<sequence length="94" mass="10944">MQLVLPLSDVTINTEHQHLVIGHAGADGIEFCYCIHQLTFADSEFNQKRRKNRKEIFLGRMDNLIPWKRLEKIITPHYPKAGKGRRPYPLSTML</sequence>
<dbReference type="InterPro" id="IPR008490">
    <property type="entry name" value="Transposase_InsH_N"/>
</dbReference>
<evidence type="ECO:0000313" key="3">
    <source>
        <dbReference type="Proteomes" id="UP000198749"/>
    </source>
</evidence>